<dbReference type="InterPro" id="IPR008662">
    <property type="entry name" value="TOIP1/2"/>
</dbReference>
<dbReference type="PANTHER" id="PTHR18843:SF7">
    <property type="entry name" value="LAMINA-ASSOCIATED POLYPEPTIDE 1B ISOFORM 1-RELATED"/>
    <property type="match status" value="1"/>
</dbReference>
<evidence type="ECO:0000256" key="2">
    <source>
        <dbReference type="ARBA" id="ARBA00007860"/>
    </source>
</evidence>
<evidence type="ECO:0000256" key="6">
    <source>
        <dbReference type="ARBA" id="ARBA00023136"/>
    </source>
</evidence>
<evidence type="ECO:0000256" key="1">
    <source>
        <dbReference type="ARBA" id="ARBA00004259"/>
    </source>
</evidence>
<evidence type="ECO:0000256" key="11">
    <source>
        <dbReference type="SAM" id="Phobius"/>
    </source>
</evidence>
<proteinExistence type="inferred from homology"/>
<evidence type="ECO:0000256" key="4">
    <source>
        <dbReference type="ARBA" id="ARBA00022692"/>
    </source>
</evidence>
<comment type="similarity">
    <text evidence="2">Belongs to the TOR1AIP family.</text>
</comment>
<dbReference type="Gene3D" id="3.40.50.12190">
    <property type="match status" value="1"/>
</dbReference>
<feature type="compositionally biased region" description="Low complexity" evidence="10">
    <location>
        <begin position="29"/>
        <end position="39"/>
    </location>
</feature>
<sequence>MKTRSAVNSDSDNKLHRRFNRHSKTEDTSSLNSSVGTSSDSDEEPEDKEVPSTNFSTNRNVYLYCCIVLFIVLIPFTWYHVSQKNSEENQRENLIKTIKDLKKIFPSQSNKLWSHVIHVINVTNSDSSCPRVLLLLNRGDELSENSTNCLIEQVASSAATLFANRQPLHLVEKDFQSINKTREKVQKKGPIVVIKHLEKLPAAAAHGLHYFCDENESNFAKAAYFLTLTVGRSGTVKAVTSAENTLRNIWSDIESDYLDALIARLTSLVEFVEPEEKLPC</sequence>
<evidence type="ECO:0000259" key="12">
    <source>
        <dbReference type="Pfam" id="PF05609"/>
    </source>
</evidence>
<accession>A0A6J1SZF4</accession>
<keyword evidence="5 11" id="KW-1133">Transmembrane helix</keyword>
<dbReference type="Proteomes" id="UP000504606">
    <property type="component" value="Unplaced"/>
</dbReference>
<dbReference type="GO" id="GO:0005635">
    <property type="term" value="C:nuclear envelope"/>
    <property type="evidence" value="ECO:0007669"/>
    <property type="project" value="UniProtKB-SubCell"/>
</dbReference>
<dbReference type="RefSeq" id="XP_026286313.1">
    <property type="nucleotide sequence ID" value="XM_026430528.2"/>
</dbReference>
<evidence type="ECO:0000313" key="13">
    <source>
        <dbReference type="Proteomes" id="UP000504606"/>
    </source>
</evidence>
<evidence type="ECO:0000256" key="3">
    <source>
        <dbReference type="ARBA" id="ARBA00022553"/>
    </source>
</evidence>
<dbReference type="GO" id="GO:0016020">
    <property type="term" value="C:membrane"/>
    <property type="evidence" value="ECO:0007669"/>
    <property type="project" value="TreeGrafter"/>
</dbReference>
<comment type="subcellular location">
    <subcellularLocation>
        <location evidence="9">Endomembrane system</location>
        <topology evidence="9">Single-pass membrane protein</topology>
    </subcellularLocation>
    <subcellularLocation>
        <location evidence="1">Nucleus envelope</location>
    </subcellularLocation>
</comment>
<evidence type="ECO:0000256" key="7">
    <source>
        <dbReference type="ARBA" id="ARBA00023180"/>
    </source>
</evidence>
<gene>
    <name evidence="14" type="primary">LOC113211968</name>
</gene>
<organism evidence="13 14">
    <name type="scientific">Frankliniella occidentalis</name>
    <name type="common">Western flower thrips</name>
    <name type="synonym">Euthrips occidentalis</name>
    <dbReference type="NCBI Taxonomy" id="133901"/>
    <lineage>
        <taxon>Eukaryota</taxon>
        <taxon>Metazoa</taxon>
        <taxon>Ecdysozoa</taxon>
        <taxon>Arthropoda</taxon>
        <taxon>Hexapoda</taxon>
        <taxon>Insecta</taxon>
        <taxon>Pterygota</taxon>
        <taxon>Neoptera</taxon>
        <taxon>Paraneoptera</taxon>
        <taxon>Thysanoptera</taxon>
        <taxon>Terebrantia</taxon>
        <taxon>Thripoidea</taxon>
        <taxon>Thripidae</taxon>
        <taxon>Frankliniella</taxon>
    </lineage>
</organism>
<feature type="transmembrane region" description="Helical" evidence="11">
    <location>
        <begin position="61"/>
        <end position="81"/>
    </location>
</feature>
<dbReference type="GeneID" id="113211968"/>
<protein>
    <submittedName>
        <fullName evidence="14">Uncharacterized protein LOC113211968</fullName>
    </submittedName>
</protein>
<dbReference type="GO" id="GO:0061024">
    <property type="term" value="P:membrane organization"/>
    <property type="evidence" value="ECO:0007669"/>
    <property type="project" value="TreeGrafter"/>
</dbReference>
<feature type="region of interest" description="Disordered" evidence="10">
    <location>
        <begin position="1"/>
        <end position="52"/>
    </location>
</feature>
<feature type="domain" description="Torsin-1A-interacting protein 1/2 AAA+ activator" evidence="12">
    <location>
        <begin position="82"/>
        <end position="233"/>
    </location>
</feature>
<dbReference type="InterPro" id="IPR038599">
    <property type="entry name" value="LAP1C-like_C_sf"/>
</dbReference>
<name>A0A6J1SZF4_FRAOC</name>
<keyword evidence="13" id="KW-1185">Reference proteome</keyword>
<evidence type="ECO:0000256" key="10">
    <source>
        <dbReference type="SAM" id="MobiDB-lite"/>
    </source>
</evidence>
<keyword evidence="4 11" id="KW-0812">Transmembrane</keyword>
<reference evidence="14" key="1">
    <citation type="submission" date="2025-08" db="UniProtKB">
        <authorList>
            <consortium name="RefSeq"/>
        </authorList>
    </citation>
    <scope>IDENTIFICATION</scope>
    <source>
        <tissue evidence="14">Whole organism</tissue>
    </source>
</reference>
<evidence type="ECO:0000256" key="8">
    <source>
        <dbReference type="ARBA" id="ARBA00023242"/>
    </source>
</evidence>
<feature type="compositionally biased region" description="Polar residues" evidence="10">
    <location>
        <begin position="1"/>
        <end position="10"/>
    </location>
</feature>
<dbReference type="GO" id="GO:0001671">
    <property type="term" value="F:ATPase activator activity"/>
    <property type="evidence" value="ECO:0007669"/>
    <property type="project" value="InterPro"/>
</dbReference>
<keyword evidence="7" id="KW-0325">Glycoprotein</keyword>
<keyword evidence="8" id="KW-0539">Nucleus</keyword>
<evidence type="ECO:0000313" key="14">
    <source>
        <dbReference type="RefSeq" id="XP_026286313.1"/>
    </source>
</evidence>
<dbReference type="KEGG" id="foc:113211968"/>
<dbReference type="AlphaFoldDB" id="A0A6J1SZF4"/>
<evidence type="ECO:0000256" key="9">
    <source>
        <dbReference type="ARBA" id="ARBA00037847"/>
    </source>
</evidence>
<dbReference type="Pfam" id="PF05609">
    <property type="entry name" value="LAP1_C"/>
    <property type="match status" value="1"/>
</dbReference>
<dbReference type="OrthoDB" id="6258998at2759"/>
<keyword evidence="3" id="KW-0597">Phosphoprotein</keyword>
<evidence type="ECO:0000256" key="5">
    <source>
        <dbReference type="ARBA" id="ARBA00022989"/>
    </source>
</evidence>
<dbReference type="PANTHER" id="PTHR18843">
    <property type="entry name" value="TORSIN-1A-INTERACTING PROTEIN"/>
    <property type="match status" value="1"/>
</dbReference>
<keyword evidence="6 11" id="KW-0472">Membrane</keyword>
<dbReference type="InterPro" id="IPR046753">
    <property type="entry name" value="TOIP1/2_C"/>
</dbReference>